<feature type="domain" description="Halobacterial output" evidence="2">
    <location>
        <begin position="26"/>
        <end position="96"/>
    </location>
</feature>
<evidence type="ECO:0000313" key="3">
    <source>
        <dbReference type="EMBL" id="MFC5278122.1"/>
    </source>
</evidence>
<dbReference type="InterPro" id="IPR040624">
    <property type="entry name" value="HalOD1"/>
</dbReference>
<comment type="caution">
    <text evidence="3">The sequence shown here is derived from an EMBL/GenBank/DDBJ whole genome shotgun (WGS) entry which is preliminary data.</text>
</comment>
<dbReference type="EMBL" id="JBHSKY010000006">
    <property type="protein sequence ID" value="MFC5278122.1"/>
    <property type="molecule type" value="Genomic_DNA"/>
</dbReference>
<dbReference type="AlphaFoldDB" id="A0ABD5QZP8"/>
<reference evidence="3 4" key="1">
    <citation type="journal article" date="2019" name="Int. J. Syst. Evol. Microbiol.">
        <title>The Global Catalogue of Microorganisms (GCM) 10K type strain sequencing project: providing services to taxonomists for standard genome sequencing and annotation.</title>
        <authorList>
            <consortium name="The Broad Institute Genomics Platform"/>
            <consortium name="The Broad Institute Genome Sequencing Center for Infectious Disease"/>
            <person name="Wu L."/>
            <person name="Ma J."/>
        </authorList>
    </citation>
    <scope>NUCLEOTIDE SEQUENCE [LARGE SCALE GENOMIC DNA]</scope>
    <source>
        <strain evidence="3 4">CGMCC 1.12124</strain>
    </source>
</reference>
<dbReference type="Pfam" id="PF18545">
    <property type="entry name" value="HalOD1"/>
    <property type="match status" value="1"/>
</dbReference>
<gene>
    <name evidence="3" type="ORF">ACFPM1_05010</name>
</gene>
<feature type="compositionally biased region" description="Polar residues" evidence="1">
    <location>
        <begin position="1"/>
        <end position="17"/>
    </location>
</feature>
<name>A0ABD5QZP8_9EURY</name>
<sequence>MSSATTDVSDDGPTSESVHVAHGRDERPPSLAVADAVADLAGVDSDALDEEAGIVLYDHVDPDALDALVTHRSDGDVTLAFTVDEYDVRVDADEAVARPAK</sequence>
<evidence type="ECO:0000313" key="4">
    <source>
        <dbReference type="Proteomes" id="UP001596118"/>
    </source>
</evidence>
<dbReference type="Proteomes" id="UP001596118">
    <property type="component" value="Unassembled WGS sequence"/>
</dbReference>
<organism evidence="3 4">
    <name type="scientific">Halorubrum rubrum</name>
    <dbReference type="NCBI Taxonomy" id="1126240"/>
    <lineage>
        <taxon>Archaea</taxon>
        <taxon>Methanobacteriati</taxon>
        <taxon>Methanobacteriota</taxon>
        <taxon>Stenosarchaea group</taxon>
        <taxon>Halobacteria</taxon>
        <taxon>Halobacteriales</taxon>
        <taxon>Haloferacaceae</taxon>
        <taxon>Halorubrum</taxon>
    </lineage>
</organism>
<accession>A0ABD5QZP8</accession>
<evidence type="ECO:0000256" key="1">
    <source>
        <dbReference type="SAM" id="MobiDB-lite"/>
    </source>
</evidence>
<protein>
    <submittedName>
        <fullName evidence="3">HalOD1 output domain-containing protein</fullName>
    </submittedName>
</protein>
<proteinExistence type="predicted"/>
<dbReference type="RefSeq" id="WP_256410337.1">
    <property type="nucleotide sequence ID" value="NZ_JANHDM010000001.1"/>
</dbReference>
<evidence type="ECO:0000259" key="2">
    <source>
        <dbReference type="Pfam" id="PF18545"/>
    </source>
</evidence>
<keyword evidence="4" id="KW-1185">Reference proteome</keyword>
<feature type="region of interest" description="Disordered" evidence="1">
    <location>
        <begin position="1"/>
        <end position="29"/>
    </location>
</feature>